<dbReference type="SUPFAM" id="SSF52540">
    <property type="entry name" value="P-loop containing nucleoside triphosphate hydrolases"/>
    <property type="match status" value="1"/>
</dbReference>
<dbReference type="InterPro" id="IPR051162">
    <property type="entry name" value="T4SS_component"/>
</dbReference>
<protein>
    <submittedName>
        <fullName evidence="3">ATP-binding protein</fullName>
    </submittedName>
</protein>
<dbReference type="PANTHER" id="PTHR30121">
    <property type="entry name" value="UNCHARACTERIZED PROTEIN YJGR-RELATED"/>
    <property type="match status" value="1"/>
</dbReference>
<reference evidence="4" key="1">
    <citation type="journal article" date="2019" name="Int. J. Syst. Evol. Microbiol.">
        <title>The Global Catalogue of Microorganisms (GCM) 10K type strain sequencing project: providing services to taxonomists for standard genome sequencing and annotation.</title>
        <authorList>
            <consortium name="The Broad Institute Genomics Platform"/>
            <consortium name="The Broad Institute Genome Sequencing Center for Infectious Disease"/>
            <person name="Wu L."/>
            <person name="Ma J."/>
        </authorList>
    </citation>
    <scope>NUCLEOTIDE SEQUENCE [LARGE SCALE GENOMIC DNA]</scope>
    <source>
        <strain evidence="4">CCUG 57942</strain>
    </source>
</reference>
<dbReference type="PANTHER" id="PTHR30121:SF6">
    <property type="entry name" value="SLR6007 PROTEIN"/>
    <property type="match status" value="1"/>
</dbReference>
<dbReference type="EMBL" id="JBHUJB010000021">
    <property type="protein sequence ID" value="MFD2158169.1"/>
    <property type="molecule type" value="Genomic_DNA"/>
</dbReference>
<keyword evidence="3" id="KW-0067">ATP-binding</keyword>
<keyword evidence="1" id="KW-0175">Coiled coil</keyword>
<evidence type="ECO:0000313" key="4">
    <source>
        <dbReference type="Proteomes" id="UP001597389"/>
    </source>
</evidence>
<dbReference type="GO" id="GO:0005524">
    <property type="term" value="F:ATP binding"/>
    <property type="evidence" value="ECO:0007669"/>
    <property type="project" value="UniProtKB-KW"/>
</dbReference>
<keyword evidence="4" id="KW-1185">Reference proteome</keyword>
<name>A0ABW4Z8B6_9BACT</name>
<dbReference type="InterPro" id="IPR027417">
    <property type="entry name" value="P-loop_NTPase"/>
</dbReference>
<proteinExistence type="predicted"/>
<comment type="caution">
    <text evidence="3">The sequence shown here is derived from an EMBL/GenBank/DDBJ whole genome shotgun (WGS) entry which is preliminary data.</text>
</comment>
<accession>A0ABW4Z8B6</accession>
<feature type="domain" description="Helicase HerA central" evidence="2">
    <location>
        <begin position="37"/>
        <end position="82"/>
    </location>
</feature>
<dbReference type="RefSeq" id="WP_377090322.1">
    <property type="nucleotide sequence ID" value="NZ_JBHSJL010000014.1"/>
</dbReference>
<gene>
    <name evidence="3" type="ORF">ACFSW8_04595</name>
</gene>
<dbReference type="Pfam" id="PF01935">
    <property type="entry name" value="DUF87"/>
    <property type="match status" value="1"/>
</dbReference>
<evidence type="ECO:0000259" key="2">
    <source>
        <dbReference type="Pfam" id="PF01935"/>
    </source>
</evidence>
<dbReference type="Proteomes" id="UP001597389">
    <property type="component" value="Unassembled WGS sequence"/>
</dbReference>
<dbReference type="InterPro" id="IPR002789">
    <property type="entry name" value="HerA_central"/>
</dbReference>
<feature type="coiled-coil region" evidence="1">
    <location>
        <begin position="716"/>
        <end position="754"/>
    </location>
</feature>
<evidence type="ECO:0000256" key="1">
    <source>
        <dbReference type="SAM" id="Coils"/>
    </source>
</evidence>
<sequence length="792" mass="88308">MDISQSEFEKLGAFYLGKEWDYPSRKVSEELVLYDSKDLVTHGVVLGMTGSGKTGLCMSLLEEAGMDNIPAIVIDPKGDIANLMLSFPEFRGEDFRPWVSEEDALRKGENVGEYAEGVATMWKEGLEQWGQSADRVRYFKENVNVTIFTPGSQAGVPVSLLGDLSPPAHEVIDDGELYAEYVESTVSSLLALAGLDVDEAQSPESVLLGKLFTHYWERGMSLSLEGVIRAILSPPFDKIGVIDLDSYCSGKKRQELAVRFNNLLASPSFGAWMEGPSMDIDRFLYQSDGRARISIFSIAHLDDSERMFFVSLLLNKMLSWMRRQSGTTSLRALLYMDEIYGYLPPTANPASKKPLMTILKQGRAFGLGALLATQNPVDLDYKALSNIGTWWLGRLQTERDKMRVLDGLQGASSAGGGFDRAQMEELLSGLGKRVFLMHNVHASGPLLFHVRWVMHYLCGPLTRRQIQSLMDAKRECWNEVKREMRLPKGKAISASLELPPHVESGVDCYFSGGGQYSPYLIRQAKVYFHHRKSGAEGERVLRVINPIGEDGIDWESELDVPPQEFAKEPEAGGTFEPLPGYAMSRSNYQTLEKDWEEQIYRSERAVVLYAPLLDSYSDIGAQEGAFRGSLVHRAREERDMAIEKLQEKIDVKLRSKSGQLSRAIATLDRERAQAQSAKIDAGSRVLDTLFGALLGSKRRGGSLRGGAASARSASRAIQQQRDVERAEVKVVEVEEAMRELREDLRMDIEALERKFDPAALEVEVVTVKPYKKDIHIELVGLGWIGTEDFGSS</sequence>
<keyword evidence="3" id="KW-0547">Nucleotide-binding</keyword>
<organism evidence="3 4">
    <name type="scientific">Rubritalea tangerina</name>
    <dbReference type="NCBI Taxonomy" id="430798"/>
    <lineage>
        <taxon>Bacteria</taxon>
        <taxon>Pseudomonadati</taxon>
        <taxon>Verrucomicrobiota</taxon>
        <taxon>Verrucomicrobiia</taxon>
        <taxon>Verrucomicrobiales</taxon>
        <taxon>Rubritaleaceae</taxon>
        <taxon>Rubritalea</taxon>
    </lineage>
</organism>
<evidence type="ECO:0000313" key="3">
    <source>
        <dbReference type="EMBL" id="MFD2158169.1"/>
    </source>
</evidence>
<dbReference type="Gene3D" id="3.40.50.300">
    <property type="entry name" value="P-loop containing nucleotide triphosphate hydrolases"/>
    <property type="match status" value="2"/>
</dbReference>